<keyword evidence="5" id="KW-1185">Reference proteome</keyword>
<dbReference type="AlphaFoldDB" id="A0A6C2CMH0"/>
<dbReference type="Gene3D" id="3.40.50.1820">
    <property type="entry name" value="alpha/beta hydrolase"/>
    <property type="match status" value="1"/>
</dbReference>
<dbReference type="GO" id="GO:0052689">
    <property type="term" value="F:carboxylic ester hydrolase activity"/>
    <property type="evidence" value="ECO:0007669"/>
    <property type="project" value="UniProtKB-ARBA"/>
</dbReference>
<evidence type="ECO:0000256" key="1">
    <source>
        <dbReference type="ARBA" id="ARBA00022801"/>
    </source>
</evidence>
<reference evidence="4 5" key="1">
    <citation type="submission" date="2019-01" db="EMBL/GenBank/DDBJ databases">
        <title>Zoogloea oleivorans genome sequencing and assembly.</title>
        <authorList>
            <person name="Tancsics A."/>
            <person name="Farkas M."/>
            <person name="Kriszt B."/>
            <person name="Maroti G."/>
            <person name="Horvath B."/>
        </authorList>
    </citation>
    <scope>NUCLEOTIDE SEQUENCE [LARGE SCALE GENOMIC DNA]</scope>
    <source>
        <strain evidence="4 5">Buc</strain>
    </source>
</reference>
<evidence type="ECO:0000313" key="5">
    <source>
        <dbReference type="Proteomes" id="UP000389128"/>
    </source>
</evidence>
<proteinExistence type="predicted"/>
<dbReference type="GO" id="GO:0006508">
    <property type="term" value="P:proteolysis"/>
    <property type="evidence" value="ECO:0007669"/>
    <property type="project" value="InterPro"/>
</dbReference>
<name>A0A6C2CMH0_9RHOO</name>
<dbReference type="InterPro" id="IPR050261">
    <property type="entry name" value="FrsA_esterase"/>
</dbReference>
<dbReference type="GO" id="GO:0004252">
    <property type="term" value="F:serine-type endopeptidase activity"/>
    <property type="evidence" value="ECO:0007669"/>
    <property type="project" value="InterPro"/>
</dbReference>
<dbReference type="PANTHER" id="PTHR22946:SF9">
    <property type="entry name" value="POLYKETIDE TRANSFERASE AF380"/>
    <property type="match status" value="1"/>
</dbReference>
<evidence type="ECO:0000256" key="2">
    <source>
        <dbReference type="SAM" id="SignalP"/>
    </source>
</evidence>
<dbReference type="PROSITE" id="PS00708">
    <property type="entry name" value="PRO_ENDOPEP_SER"/>
    <property type="match status" value="1"/>
</dbReference>
<sequence length="330" mass="35210">MHLTPCAALSALTVFAAHAAPALADDDDNCRRNARPTISFVEFQSPNLIINSSGQVVPNGLLTVKGKLQIPADCRRGHERNSPRPGLPAVLILHGSSGVDARGDFHAESLHAAGIATLEIDMWEARGVSNGASRPALPALTYPDAFSALRFLGTQAGIDAQRVGVLGFSWGGVIAMASASNNVASAVGGTLRFKAHVAHYPVCYAYNNPNIPYSAFGATAGNPLTGAPVLIQIGTQDDYDRATTADNGAQRCINLKASLTAAEQRNIDVVTYDGAYHAWDKLQVSFKPYDPFGHLGADRFNAAARIDIRPDVAKAHEARQQLVRFFERKL</sequence>
<organism evidence="4 5">
    <name type="scientific">Zoogloea oleivorans</name>
    <dbReference type="NCBI Taxonomy" id="1552750"/>
    <lineage>
        <taxon>Bacteria</taxon>
        <taxon>Pseudomonadati</taxon>
        <taxon>Pseudomonadota</taxon>
        <taxon>Betaproteobacteria</taxon>
        <taxon>Rhodocyclales</taxon>
        <taxon>Zoogloeaceae</taxon>
        <taxon>Zoogloea</taxon>
    </lineage>
</organism>
<dbReference type="InterPro" id="IPR002925">
    <property type="entry name" value="Dienelactn_hydro"/>
</dbReference>
<dbReference type="InterPro" id="IPR002471">
    <property type="entry name" value="Pept_S9_AS"/>
</dbReference>
<keyword evidence="2" id="KW-0732">Signal</keyword>
<comment type="caution">
    <text evidence="4">The sequence shown here is derived from an EMBL/GenBank/DDBJ whole genome shotgun (WGS) entry which is preliminary data.</text>
</comment>
<dbReference type="Pfam" id="PF01738">
    <property type="entry name" value="DLH"/>
    <property type="match status" value="1"/>
</dbReference>
<accession>A0A6C2CMH0</accession>
<evidence type="ECO:0000313" key="4">
    <source>
        <dbReference type="EMBL" id="TYC54205.1"/>
    </source>
</evidence>
<dbReference type="RefSeq" id="WP_148580846.1">
    <property type="nucleotide sequence ID" value="NZ_SDKK01000023.1"/>
</dbReference>
<feature type="signal peptide" evidence="2">
    <location>
        <begin position="1"/>
        <end position="19"/>
    </location>
</feature>
<protein>
    <recommendedName>
        <fullName evidence="3">Dienelactone hydrolase domain-containing protein</fullName>
    </recommendedName>
</protein>
<evidence type="ECO:0000259" key="3">
    <source>
        <dbReference type="Pfam" id="PF01738"/>
    </source>
</evidence>
<dbReference type="OrthoDB" id="1412847at2"/>
<gene>
    <name evidence="4" type="ORF">ETQ85_19940</name>
</gene>
<dbReference type="PANTHER" id="PTHR22946">
    <property type="entry name" value="DIENELACTONE HYDROLASE DOMAIN-CONTAINING PROTEIN-RELATED"/>
    <property type="match status" value="1"/>
</dbReference>
<keyword evidence="1" id="KW-0378">Hydrolase</keyword>
<dbReference type="Proteomes" id="UP000389128">
    <property type="component" value="Unassembled WGS sequence"/>
</dbReference>
<dbReference type="SUPFAM" id="SSF53474">
    <property type="entry name" value="alpha/beta-Hydrolases"/>
    <property type="match status" value="1"/>
</dbReference>
<dbReference type="InterPro" id="IPR029058">
    <property type="entry name" value="AB_hydrolase_fold"/>
</dbReference>
<feature type="chain" id="PRO_5025484268" description="Dienelactone hydrolase domain-containing protein" evidence="2">
    <location>
        <begin position="20"/>
        <end position="330"/>
    </location>
</feature>
<dbReference type="EMBL" id="SDKK01000023">
    <property type="protein sequence ID" value="TYC54205.1"/>
    <property type="molecule type" value="Genomic_DNA"/>
</dbReference>
<feature type="domain" description="Dienelactone hydrolase" evidence="3">
    <location>
        <begin position="141"/>
        <end position="283"/>
    </location>
</feature>